<organism evidence="2 3">
    <name type="scientific">Chironomus riparius</name>
    <dbReference type="NCBI Taxonomy" id="315576"/>
    <lineage>
        <taxon>Eukaryota</taxon>
        <taxon>Metazoa</taxon>
        <taxon>Ecdysozoa</taxon>
        <taxon>Arthropoda</taxon>
        <taxon>Hexapoda</taxon>
        <taxon>Insecta</taxon>
        <taxon>Pterygota</taxon>
        <taxon>Neoptera</taxon>
        <taxon>Endopterygota</taxon>
        <taxon>Diptera</taxon>
        <taxon>Nematocera</taxon>
        <taxon>Chironomoidea</taxon>
        <taxon>Chironomidae</taxon>
        <taxon>Chironominae</taxon>
        <taxon>Chironomus</taxon>
    </lineage>
</organism>
<reference evidence="2" key="1">
    <citation type="submission" date="2022-01" db="EMBL/GenBank/DDBJ databases">
        <authorList>
            <person name="King R."/>
        </authorList>
    </citation>
    <scope>NUCLEOTIDE SEQUENCE</scope>
</reference>
<proteinExistence type="predicted"/>
<dbReference type="Proteomes" id="UP001153620">
    <property type="component" value="Chromosome 4"/>
</dbReference>
<dbReference type="EMBL" id="OU895880">
    <property type="protein sequence ID" value="CAG9810305.1"/>
    <property type="molecule type" value="Genomic_DNA"/>
</dbReference>
<feature type="signal peptide" evidence="1">
    <location>
        <begin position="1"/>
        <end position="19"/>
    </location>
</feature>
<protein>
    <submittedName>
        <fullName evidence="2">Uncharacterized protein</fullName>
    </submittedName>
</protein>
<keyword evidence="1" id="KW-0732">Signal</keyword>
<keyword evidence="3" id="KW-1185">Reference proteome</keyword>
<feature type="chain" id="PRO_5040189210" evidence="1">
    <location>
        <begin position="20"/>
        <end position="168"/>
    </location>
</feature>
<evidence type="ECO:0000313" key="3">
    <source>
        <dbReference type="Proteomes" id="UP001153620"/>
    </source>
</evidence>
<gene>
    <name evidence="2" type="ORF">CHIRRI_LOCUS13122</name>
</gene>
<reference evidence="2" key="2">
    <citation type="submission" date="2022-10" db="EMBL/GenBank/DDBJ databases">
        <authorList>
            <consortium name="ENA_rothamsted_submissions"/>
            <consortium name="culmorum"/>
            <person name="King R."/>
        </authorList>
    </citation>
    <scope>NUCLEOTIDE SEQUENCE</scope>
</reference>
<accession>A0A9N9S8M5</accession>
<sequence>MNTLVQILSILIAISSIEAEKRFLKVENCTADAKLVRIQRCELANNKMSIVYDIIKPIASCTVEFCFHKSENGKFRPLGKCQRFDRCRIFNLDVNLTPIMKRLTRFIKYAGSASLIPSCPLHGREEYLDMTLNANIMGFLPKGVLKISVRNFNDDGVIFAISIIFMNS</sequence>
<dbReference type="AlphaFoldDB" id="A0A9N9S8M5"/>
<name>A0A9N9S8M5_9DIPT</name>
<evidence type="ECO:0000313" key="2">
    <source>
        <dbReference type="EMBL" id="CAG9810305.1"/>
    </source>
</evidence>
<evidence type="ECO:0000256" key="1">
    <source>
        <dbReference type="SAM" id="SignalP"/>
    </source>
</evidence>